<comment type="caution">
    <text evidence="2">The sequence shown here is derived from an EMBL/GenBank/DDBJ whole genome shotgun (WGS) entry which is preliminary data.</text>
</comment>
<reference evidence="2 3" key="1">
    <citation type="submission" date="2018-09" db="EMBL/GenBank/DDBJ databases">
        <authorList>
            <person name="Zhu H."/>
        </authorList>
    </citation>
    <scope>NUCLEOTIDE SEQUENCE [LARGE SCALE GENOMIC DNA]</scope>
    <source>
        <strain evidence="2 3">K1W22B-8</strain>
    </source>
</reference>
<sequence length="150" mass="16252">MRGRARMRIGAVAIATLMATGVALAAAPAFAEYKVCNKTKLTTSVAVGYYDDKTANGVEDGVWVSEGWWNVEAGKCADLIKGPLKVRYVYVYAEHPDGSGWSGDSNFCVKQAEFTIRGNENCERRGFETKGFSEVDTGADGKSYTTNLTD</sequence>
<evidence type="ECO:0000256" key="1">
    <source>
        <dbReference type="SAM" id="SignalP"/>
    </source>
</evidence>
<dbReference type="AlphaFoldDB" id="A0A418WE57"/>
<gene>
    <name evidence="2" type="ORF">D3874_15825</name>
</gene>
<evidence type="ECO:0000313" key="2">
    <source>
        <dbReference type="EMBL" id="RJF88298.1"/>
    </source>
</evidence>
<accession>A0A418WE57</accession>
<feature type="chain" id="PRO_5019037045" evidence="1">
    <location>
        <begin position="26"/>
        <end position="150"/>
    </location>
</feature>
<evidence type="ECO:0000313" key="3">
    <source>
        <dbReference type="Proteomes" id="UP000284605"/>
    </source>
</evidence>
<organism evidence="2 3">
    <name type="scientific">Oleomonas cavernae</name>
    <dbReference type="NCBI Taxonomy" id="2320859"/>
    <lineage>
        <taxon>Bacteria</taxon>
        <taxon>Pseudomonadati</taxon>
        <taxon>Pseudomonadota</taxon>
        <taxon>Alphaproteobacteria</taxon>
        <taxon>Acetobacterales</taxon>
        <taxon>Acetobacteraceae</taxon>
        <taxon>Oleomonas</taxon>
    </lineage>
</organism>
<dbReference type="Proteomes" id="UP000284605">
    <property type="component" value="Unassembled WGS sequence"/>
</dbReference>
<proteinExistence type="predicted"/>
<keyword evidence="1" id="KW-0732">Signal</keyword>
<protein>
    <submittedName>
        <fullName evidence="2">DUF1036 domain-containing protein</fullName>
    </submittedName>
</protein>
<dbReference type="InterPro" id="IPR009380">
    <property type="entry name" value="DUF1036"/>
</dbReference>
<dbReference type="EMBL" id="QYUK01000011">
    <property type="protein sequence ID" value="RJF88298.1"/>
    <property type="molecule type" value="Genomic_DNA"/>
</dbReference>
<keyword evidence="3" id="KW-1185">Reference proteome</keyword>
<dbReference type="Pfam" id="PF06282">
    <property type="entry name" value="DUF1036"/>
    <property type="match status" value="1"/>
</dbReference>
<name>A0A418WE57_9PROT</name>
<feature type="signal peptide" evidence="1">
    <location>
        <begin position="1"/>
        <end position="25"/>
    </location>
</feature>